<comment type="caution">
    <text evidence="2">The sequence shown here is derived from an EMBL/GenBank/DDBJ whole genome shotgun (WGS) entry which is preliminary data.</text>
</comment>
<evidence type="ECO:0000313" key="3">
    <source>
        <dbReference type="Proteomes" id="UP000544222"/>
    </source>
</evidence>
<dbReference type="SUPFAM" id="SSF56059">
    <property type="entry name" value="Glutathione synthetase ATP-binding domain-like"/>
    <property type="match status" value="1"/>
</dbReference>
<dbReference type="PANTHER" id="PTHR21621">
    <property type="entry name" value="RIBOSOMAL PROTEIN S6 MODIFICATION PROTEIN"/>
    <property type="match status" value="1"/>
</dbReference>
<dbReference type="Gene3D" id="3.30.1490.20">
    <property type="entry name" value="ATP-grasp fold, A domain"/>
    <property type="match status" value="1"/>
</dbReference>
<dbReference type="PANTHER" id="PTHR21621:SF0">
    <property type="entry name" value="BETA-CITRYLGLUTAMATE SYNTHASE B-RELATED"/>
    <property type="match status" value="1"/>
</dbReference>
<dbReference type="Pfam" id="PF08443">
    <property type="entry name" value="RimK"/>
    <property type="match status" value="1"/>
</dbReference>
<dbReference type="EMBL" id="JACHYB010000001">
    <property type="protein sequence ID" value="MBB3185986.1"/>
    <property type="molecule type" value="Genomic_DNA"/>
</dbReference>
<dbReference type="GO" id="GO:0005524">
    <property type="term" value="F:ATP binding"/>
    <property type="evidence" value="ECO:0007669"/>
    <property type="project" value="InterPro"/>
</dbReference>
<dbReference type="InterPro" id="IPR013815">
    <property type="entry name" value="ATP_grasp_subdomain_1"/>
</dbReference>
<keyword evidence="2" id="KW-0436">Ligase</keyword>
<accession>A0A7W5DNF6</accession>
<sequence>MSRIAIHKTNNSFSDRWVAYCQAKQIDYKIVDCYRNDIIEQLQDCDALMWHFYHASAKDSLFARQLLYSLQQSGKIVFPDFNTMWHFDDKVGQKYLLESIDAPLVPSYVFYNEQAAYEWIERTQFPKVFKLRGGAGSVNVQLIQNKQKAKRIVKQAFGRGFKHTSLVSLHDTYQKYQQGKLPAFDLTKRIARCFIPTQYSKIHGKERGYVYFQDFIPNNAFDIRVIVIGNKAFAIKRMVRKNDFRASGSGMILYDKQEFDERCVSIAFEVNNRLQSQSIAYDFVFDVNHDPLIVEISYGFSIEGYDPCTGYWTSDMAWHEGKFNPYGWMVEDLSFAVKENLQYNLQKTNNTFLLNE</sequence>
<gene>
    <name evidence="2" type="ORF">FHX64_000149</name>
</gene>
<proteinExistence type="predicted"/>
<organism evidence="2 3">
    <name type="scientific">Microbacter margulisiae</name>
    <dbReference type="NCBI Taxonomy" id="1350067"/>
    <lineage>
        <taxon>Bacteria</taxon>
        <taxon>Pseudomonadati</taxon>
        <taxon>Bacteroidota</taxon>
        <taxon>Bacteroidia</taxon>
        <taxon>Bacteroidales</taxon>
        <taxon>Porphyromonadaceae</taxon>
        <taxon>Microbacter</taxon>
    </lineage>
</organism>
<dbReference type="GO" id="GO:0005737">
    <property type="term" value="C:cytoplasm"/>
    <property type="evidence" value="ECO:0007669"/>
    <property type="project" value="TreeGrafter"/>
</dbReference>
<dbReference type="Gene3D" id="3.30.470.20">
    <property type="entry name" value="ATP-grasp fold, B domain"/>
    <property type="match status" value="1"/>
</dbReference>
<evidence type="ECO:0000313" key="2">
    <source>
        <dbReference type="EMBL" id="MBB3185986.1"/>
    </source>
</evidence>
<reference evidence="2 3" key="1">
    <citation type="submission" date="2020-08" db="EMBL/GenBank/DDBJ databases">
        <title>Genomic Encyclopedia of Type Strains, Phase IV (KMG-IV): sequencing the most valuable type-strain genomes for metagenomic binning, comparative biology and taxonomic classification.</title>
        <authorList>
            <person name="Goeker M."/>
        </authorList>
    </citation>
    <scope>NUCLEOTIDE SEQUENCE [LARGE SCALE GENOMIC DNA]</scope>
    <source>
        <strain evidence="2 3">DSM 27471</strain>
    </source>
</reference>
<feature type="domain" description="ATP-grasp fold RimK-type" evidence="1">
    <location>
        <begin position="211"/>
        <end position="303"/>
    </location>
</feature>
<evidence type="ECO:0000259" key="1">
    <source>
        <dbReference type="Pfam" id="PF08443"/>
    </source>
</evidence>
<keyword evidence="3" id="KW-1185">Reference proteome</keyword>
<dbReference type="GO" id="GO:0016879">
    <property type="term" value="F:ligase activity, forming carbon-nitrogen bonds"/>
    <property type="evidence" value="ECO:0007669"/>
    <property type="project" value="TreeGrafter"/>
</dbReference>
<name>A0A7W5DNF6_9PORP</name>
<dbReference type="AlphaFoldDB" id="A0A7W5DNF6"/>
<protein>
    <submittedName>
        <fullName evidence="2">Glutathione synthase/RimK-type ligase-like ATP-grasp enzyme</fullName>
    </submittedName>
</protein>
<dbReference type="Proteomes" id="UP000544222">
    <property type="component" value="Unassembled WGS sequence"/>
</dbReference>
<dbReference type="InterPro" id="IPR013651">
    <property type="entry name" value="ATP-grasp_RimK-type"/>
</dbReference>
<dbReference type="RefSeq" id="WP_183411922.1">
    <property type="nucleotide sequence ID" value="NZ_JACHYB010000001.1"/>
</dbReference>